<evidence type="ECO:0000313" key="2">
    <source>
        <dbReference type="EMBL" id="CAF2155434.1"/>
    </source>
</evidence>
<reference evidence="1" key="1">
    <citation type="submission" date="2021-02" db="EMBL/GenBank/DDBJ databases">
        <authorList>
            <person name="Nowell W R."/>
        </authorList>
    </citation>
    <scope>NUCLEOTIDE SEQUENCE</scope>
</reference>
<name>A0A816CCM8_9BILA</name>
<dbReference type="Proteomes" id="UP000663824">
    <property type="component" value="Unassembled WGS sequence"/>
</dbReference>
<sequence>MVHAFSPSIISLNELGSLVPEKIIKRLLFSYNVYTKEGTNSHGGVVLAVNKRLKSHLVEINEPNVIAARITIENEQFIVASIYSPPKEPLPLSTMTNLWKKIEKNRPGRRF</sequence>
<dbReference type="Gene3D" id="3.60.10.10">
    <property type="entry name" value="Endonuclease/exonuclease/phosphatase"/>
    <property type="match status" value="1"/>
</dbReference>
<gene>
    <name evidence="1" type="ORF">KQP761_LOCUS24922</name>
    <name evidence="2" type="ORF">MBJ925_LOCUS32084</name>
</gene>
<dbReference type="Proteomes" id="UP000663834">
    <property type="component" value="Unassembled WGS sequence"/>
</dbReference>
<dbReference type="InterPro" id="IPR036691">
    <property type="entry name" value="Endo/exonu/phosph_ase_sf"/>
</dbReference>
<proteinExistence type="predicted"/>
<dbReference type="OrthoDB" id="416454at2759"/>
<evidence type="ECO:0000313" key="1">
    <source>
        <dbReference type="EMBL" id="CAF1622985.1"/>
    </source>
</evidence>
<accession>A0A816CCM8</accession>
<protein>
    <submittedName>
        <fullName evidence="1">Uncharacterized protein</fullName>
    </submittedName>
</protein>
<dbReference type="AlphaFoldDB" id="A0A816CCM8"/>
<dbReference type="SUPFAM" id="SSF56219">
    <property type="entry name" value="DNase I-like"/>
    <property type="match status" value="1"/>
</dbReference>
<dbReference type="EMBL" id="CAJNOW010013629">
    <property type="protein sequence ID" value="CAF1622985.1"/>
    <property type="molecule type" value="Genomic_DNA"/>
</dbReference>
<comment type="caution">
    <text evidence="1">The sequence shown here is derived from an EMBL/GenBank/DDBJ whole genome shotgun (WGS) entry which is preliminary data.</text>
</comment>
<evidence type="ECO:0000313" key="3">
    <source>
        <dbReference type="Proteomes" id="UP000663834"/>
    </source>
</evidence>
<dbReference type="EMBL" id="CAJNRE010017473">
    <property type="protein sequence ID" value="CAF2155434.1"/>
    <property type="molecule type" value="Genomic_DNA"/>
</dbReference>
<organism evidence="1 3">
    <name type="scientific">Rotaria magnacalcarata</name>
    <dbReference type="NCBI Taxonomy" id="392030"/>
    <lineage>
        <taxon>Eukaryota</taxon>
        <taxon>Metazoa</taxon>
        <taxon>Spiralia</taxon>
        <taxon>Gnathifera</taxon>
        <taxon>Rotifera</taxon>
        <taxon>Eurotatoria</taxon>
        <taxon>Bdelloidea</taxon>
        <taxon>Philodinida</taxon>
        <taxon>Philodinidae</taxon>
        <taxon>Rotaria</taxon>
    </lineage>
</organism>